<evidence type="ECO:0000259" key="9">
    <source>
        <dbReference type="PROSITE" id="PS50850"/>
    </source>
</evidence>
<reference evidence="11 12" key="1">
    <citation type="submission" date="2025-04" db="UniProtKB">
        <authorList>
            <consortium name="RefSeq"/>
        </authorList>
    </citation>
    <scope>IDENTIFICATION</scope>
</reference>
<dbReference type="Proteomes" id="UP001165740">
    <property type="component" value="Chromosome 12"/>
</dbReference>
<evidence type="ECO:0000313" key="12">
    <source>
        <dbReference type="RefSeq" id="XP_055862813.1"/>
    </source>
</evidence>
<dbReference type="InterPro" id="IPR036259">
    <property type="entry name" value="MFS_trans_sf"/>
</dbReference>
<feature type="domain" description="Major facilitator superfamily (MFS) profile" evidence="9">
    <location>
        <begin position="60"/>
        <end position="492"/>
    </location>
</feature>
<dbReference type="InterPro" id="IPR005828">
    <property type="entry name" value="MFS_sugar_transport-like"/>
</dbReference>
<keyword evidence="3" id="KW-0813">Transport</keyword>
<dbReference type="Pfam" id="PF00083">
    <property type="entry name" value="Sugar_tr"/>
    <property type="match status" value="1"/>
</dbReference>
<gene>
    <name evidence="11 12" type="primary">LOC106060573</name>
</gene>
<dbReference type="GO" id="GO:0016020">
    <property type="term" value="C:membrane"/>
    <property type="evidence" value="ECO:0007669"/>
    <property type="project" value="UniProtKB-SubCell"/>
</dbReference>
<feature type="transmembrane region" description="Helical" evidence="8">
    <location>
        <begin position="439"/>
        <end position="462"/>
    </location>
</feature>
<comment type="similarity">
    <text evidence="2">Belongs to the major facilitator superfamily.</text>
</comment>
<evidence type="ECO:0000256" key="7">
    <source>
        <dbReference type="SAM" id="MobiDB-lite"/>
    </source>
</evidence>
<dbReference type="SUPFAM" id="SSF103473">
    <property type="entry name" value="MFS general substrate transporter"/>
    <property type="match status" value="1"/>
</dbReference>
<feature type="transmembrane region" description="Helical" evidence="8">
    <location>
        <begin position="183"/>
        <end position="205"/>
    </location>
</feature>
<comment type="subcellular location">
    <subcellularLocation>
        <location evidence="1">Membrane</location>
        <topology evidence="1">Multi-pass membrane protein</topology>
    </subcellularLocation>
</comment>
<keyword evidence="10" id="KW-1185">Reference proteome</keyword>
<protein>
    <submittedName>
        <fullName evidence="11 12">Synaptic vesicle 2-related protein-like</fullName>
    </submittedName>
</protein>
<feature type="transmembrane region" description="Helical" evidence="8">
    <location>
        <begin position="468"/>
        <end position="489"/>
    </location>
</feature>
<evidence type="ECO:0000256" key="6">
    <source>
        <dbReference type="ARBA" id="ARBA00023136"/>
    </source>
</evidence>
<dbReference type="InterPro" id="IPR020846">
    <property type="entry name" value="MFS_dom"/>
</dbReference>
<dbReference type="GeneID" id="106060573"/>
<evidence type="ECO:0000256" key="8">
    <source>
        <dbReference type="SAM" id="Phobius"/>
    </source>
</evidence>
<evidence type="ECO:0000313" key="11">
    <source>
        <dbReference type="RefSeq" id="XP_055862812.1"/>
    </source>
</evidence>
<evidence type="ECO:0000256" key="2">
    <source>
        <dbReference type="ARBA" id="ARBA00008335"/>
    </source>
</evidence>
<proteinExistence type="inferred from homology"/>
<dbReference type="PANTHER" id="PTHR23511">
    <property type="entry name" value="SYNAPTIC VESICLE GLYCOPROTEIN 2"/>
    <property type="match status" value="1"/>
</dbReference>
<organism evidence="10 12">
    <name type="scientific">Biomphalaria glabrata</name>
    <name type="common">Bloodfluke planorb</name>
    <name type="synonym">Freshwater snail</name>
    <dbReference type="NCBI Taxonomy" id="6526"/>
    <lineage>
        <taxon>Eukaryota</taxon>
        <taxon>Metazoa</taxon>
        <taxon>Spiralia</taxon>
        <taxon>Lophotrochozoa</taxon>
        <taxon>Mollusca</taxon>
        <taxon>Gastropoda</taxon>
        <taxon>Heterobranchia</taxon>
        <taxon>Euthyneura</taxon>
        <taxon>Panpulmonata</taxon>
        <taxon>Hygrophila</taxon>
        <taxon>Lymnaeoidea</taxon>
        <taxon>Planorbidae</taxon>
        <taxon>Biomphalaria</taxon>
    </lineage>
</organism>
<dbReference type="PROSITE" id="PS50850">
    <property type="entry name" value="MFS"/>
    <property type="match status" value="1"/>
</dbReference>
<dbReference type="Gene3D" id="1.20.1250.20">
    <property type="entry name" value="MFS general substrate transporter like domains"/>
    <property type="match status" value="1"/>
</dbReference>
<dbReference type="PANTHER" id="PTHR23511:SF5">
    <property type="entry name" value="MAJOR FACILITATOR-TYPE TRANSPORTER HXNZ-RELATED"/>
    <property type="match status" value="1"/>
</dbReference>
<dbReference type="RefSeq" id="XP_055862813.1">
    <property type="nucleotide sequence ID" value="XM_056006838.1"/>
</dbReference>
<sequence>MSQRNGLSLAHSGPHKSYHSVDSETSLLQGHAKEASRSIKPYSVQTALDALGFGIFQLKISALAGLCYMTDAMELMLMSILAPILKCSFQLTSVQEALLTTSVFVGMCITSNFWGIVADKYGRKPVLLMFAALSGYFGILCSLSPNFWWILGLRFIVGCGLGATPQSMTYYSEFLPTKSRGTCMMAIAVMWAVGASLQAALALVVMPTLGWRWLLGLSSIPLFLFILTFKVLPESPRYYLFRGYHSEAEKVLAKISKENGRSLPEGILQSSSEQESVDGAAWNALFRSEYLRITLLATIMSVSGNTAYYGSSILTTSLFENDDSCHGYTDGGGTKGGETCEAYCQTLSTSDYVDFMITSFSELPGVFISMFLMKCYGRKFVQTIMHFSFSVAILLCNICLPRGGLVALLFIARALGNAAAQGGYLYIAELFPTSLRAKGLGWCSGVSRVGIIAAPFIAQVLIKESAYWSISCFGVLGLLGGLAAMLMPIETANREMK</sequence>
<evidence type="ECO:0000256" key="3">
    <source>
        <dbReference type="ARBA" id="ARBA00022448"/>
    </source>
</evidence>
<dbReference type="OMA" id="WYGLGTW"/>
<feature type="transmembrane region" description="Helical" evidence="8">
    <location>
        <begin position="126"/>
        <end position="145"/>
    </location>
</feature>
<dbReference type="GO" id="GO:0022857">
    <property type="term" value="F:transmembrane transporter activity"/>
    <property type="evidence" value="ECO:0007669"/>
    <property type="project" value="InterPro"/>
</dbReference>
<dbReference type="OrthoDB" id="4139357at2759"/>
<dbReference type="RefSeq" id="XP_055862812.1">
    <property type="nucleotide sequence ID" value="XM_056006837.1"/>
</dbReference>
<evidence type="ECO:0000256" key="4">
    <source>
        <dbReference type="ARBA" id="ARBA00022692"/>
    </source>
</evidence>
<feature type="region of interest" description="Disordered" evidence="7">
    <location>
        <begin position="1"/>
        <end position="20"/>
    </location>
</feature>
<feature type="transmembrane region" description="Helical" evidence="8">
    <location>
        <begin position="211"/>
        <end position="232"/>
    </location>
</feature>
<name>A0A9W2YJC0_BIOGL</name>
<evidence type="ECO:0000256" key="5">
    <source>
        <dbReference type="ARBA" id="ARBA00022989"/>
    </source>
</evidence>
<evidence type="ECO:0000256" key="1">
    <source>
        <dbReference type="ARBA" id="ARBA00004141"/>
    </source>
</evidence>
<feature type="transmembrane region" description="Helical" evidence="8">
    <location>
        <begin position="380"/>
        <end position="400"/>
    </location>
</feature>
<keyword evidence="6 8" id="KW-0472">Membrane</keyword>
<dbReference type="AlphaFoldDB" id="A0A9W2YJC0"/>
<feature type="transmembrane region" description="Helical" evidence="8">
    <location>
        <begin position="97"/>
        <end position="114"/>
    </location>
</feature>
<accession>A0A9W2YJC0</accession>
<keyword evidence="4 8" id="KW-0812">Transmembrane</keyword>
<evidence type="ECO:0000313" key="10">
    <source>
        <dbReference type="Proteomes" id="UP001165740"/>
    </source>
</evidence>
<keyword evidence="5 8" id="KW-1133">Transmembrane helix</keyword>
<feature type="transmembrane region" description="Helical" evidence="8">
    <location>
        <begin position="406"/>
        <end position="427"/>
    </location>
</feature>